<evidence type="ECO:0000256" key="2">
    <source>
        <dbReference type="ARBA" id="ARBA00010587"/>
    </source>
</evidence>
<dbReference type="Pfam" id="PF08376">
    <property type="entry name" value="NIT"/>
    <property type="match status" value="1"/>
</dbReference>
<dbReference type="PROSITE" id="PS50111">
    <property type="entry name" value="CHEMOTAXIS_TRANSDUC_2"/>
    <property type="match status" value="1"/>
</dbReference>
<keyword evidence="9" id="KW-0472">Membrane</keyword>
<dbReference type="OrthoDB" id="3289104at2"/>
<dbReference type="SMART" id="SM00283">
    <property type="entry name" value="MA"/>
    <property type="match status" value="1"/>
</dbReference>
<comment type="similarity">
    <text evidence="2">Belongs to the hemerythrin family.</text>
</comment>
<evidence type="ECO:0000256" key="9">
    <source>
        <dbReference type="SAM" id="Phobius"/>
    </source>
</evidence>
<feature type="domain" description="Methyl-accepting transducer" evidence="10">
    <location>
        <begin position="554"/>
        <end position="790"/>
    </location>
</feature>
<dbReference type="InterPro" id="IPR012827">
    <property type="entry name" value="Hemerythrin_metal-bd"/>
</dbReference>
<dbReference type="InterPro" id="IPR012312">
    <property type="entry name" value="Hemerythrin-like"/>
</dbReference>
<protein>
    <submittedName>
        <fullName evidence="13">Methyl-accepting chemotaxis protein</fullName>
    </submittedName>
</protein>
<keyword evidence="5" id="KW-0408">Iron</keyword>
<dbReference type="NCBIfam" id="TIGR02481">
    <property type="entry name" value="hemeryth_dom"/>
    <property type="match status" value="1"/>
</dbReference>
<dbReference type="eggNOG" id="COG0840">
    <property type="taxonomic scope" value="Bacteria"/>
</dbReference>
<evidence type="ECO:0000259" key="10">
    <source>
        <dbReference type="PROSITE" id="PS50111"/>
    </source>
</evidence>
<keyword evidence="4" id="KW-0479">Metal-binding</keyword>
<evidence type="ECO:0000256" key="6">
    <source>
        <dbReference type="ARBA" id="ARBA00023224"/>
    </source>
</evidence>
<dbReference type="STRING" id="1244869.H261_18030"/>
<dbReference type="InterPro" id="IPR000727">
    <property type="entry name" value="T_SNARE_dom"/>
</dbReference>
<dbReference type="RefSeq" id="WP_008620302.1">
    <property type="nucleotide sequence ID" value="NZ_AONQ01000062.1"/>
</dbReference>
<comment type="subcellular location">
    <subcellularLocation>
        <location evidence="1">Cell inner membrane</location>
        <topology evidence="1">Multi-pass membrane protein</topology>
    </subcellularLocation>
</comment>
<comment type="caution">
    <text evidence="13">The sequence shown here is derived from an EMBL/GenBank/DDBJ whole genome shotgun (WGS) entry which is preliminary data.</text>
</comment>
<keyword evidence="3" id="KW-0997">Cell inner membrane</keyword>
<dbReference type="GO" id="GO:0046872">
    <property type="term" value="F:metal ion binding"/>
    <property type="evidence" value="ECO:0007669"/>
    <property type="project" value="UniProtKB-KW"/>
</dbReference>
<dbReference type="Gene3D" id="1.10.287.950">
    <property type="entry name" value="Methyl-accepting chemotaxis protein"/>
    <property type="match status" value="1"/>
</dbReference>
<organism evidence="13 14">
    <name type="scientific">Paramagnetospirillum caucaseum</name>
    <dbReference type="NCBI Taxonomy" id="1244869"/>
    <lineage>
        <taxon>Bacteria</taxon>
        <taxon>Pseudomonadati</taxon>
        <taxon>Pseudomonadota</taxon>
        <taxon>Alphaproteobacteria</taxon>
        <taxon>Rhodospirillales</taxon>
        <taxon>Magnetospirillaceae</taxon>
        <taxon>Paramagnetospirillum</taxon>
    </lineage>
</organism>
<dbReference type="InterPro" id="IPR035938">
    <property type="entry name" value="Hemerythrin-like_sf"/>
</dbReference>
<feature type="domain" description="T-SNARE coiled-coil homology" evidence="11">
    <location>
        <begin position="706"/>
        <end position="768"/>
    </location>
</feature>
<dbReference type="Pfam" id="PF01814">
    <property type="entry name" value="Hemerythrin"/>
    <property type="match status" value="1"/>
</dbReference>
<keyword evidence="9" id="KW-1133">Transmembrane helix</keyword>
<evidence type="ECO:0000259" key="11">
    <source>
        <dbReference type="PROSITE" id="PS50192"/>
    </source>
</evidence>
<dbReference type="PATRIC" id="fig|1244869.3.peg.3606"/>
<dbReference type="PANTHER" id="PTHR32089">
    <property type="entry name" value="METHYL-ACCEPTING CHEMOTAXIS PROTEIN MCPB"/>
    <property type="match status" value="1"/>
</dbReference>
<dbReference type="Pfam" id="PF00672">
    <property type="entry name" value="HAMP"/>
    <property type="match status" value="1"/>
</dbReference>
<evidence type="ECO:0000256" key="1">
    <source>
        <dbReference type="ARBA" id="ARBA00004429"/>
    </source>
</evidence>
<dbReference type="InterPro" id="IPR003660">
    <property type="entry name" value="HAMP_dom"/>
</dbReference>
<dbReference type="SUPFAM" id="SSF58104">
    <property type="entry name" value="Methyl-accepting chemotaxis protein (MCP) signaling domain"/>
    <property type="match status" value="1"/>
</dbReference>
<dbReference type="EMBL" id="AONQ01000062">
    <property type="protein sequence ID" value="EME68529.1"/>
    <property type="molecule type" value="Genomic_DNA"/>
</dbReference>
<dbReference type="AlphaFoldDB" id="M3A7T1"/>
<evidence type="ECO:0000256" key="5">
    <source>
        <dbReference type="ARBA" id="ARBA00023004"/>
    </source>
</evidence>
<feature type="transmembrane region" description="Helical" evidence="9">
    <location>
        <begin position="437"/>
        <end position="460"/>
    </location>
</feature>
<name>M3A7T1_9PROT</name>
<dbReference type="InterPro" id="IPR004089">
    <property type="entry name" value="MCPsignal_dom"/>
</dbReference>
<gene>
    <name evidence="13" type="ORF">H261_18030</name>
</gene>
<dbReference type="InterPro" id="IPR013587">
    <property type="entry name" value="Nitrate/nitrite_sensing"/>
</dbReference>
<dbReference type="Proteomes" id="UP000011744">
    <property type="component" value="Unassembled WGS sequence"/>
</dbReference>
<keyword evidence="3" id="KW-1003">Cell membrane</keyword>
<evidence type="ECO:0000313" key="13">
    <source>
        <dbReference type="EMBL" id="EME68529.1"/>
    </source>
</evidence>
<keyword evidence="14" id="KW-1185">Reference proteome</keyword>
<dbReference type="Pfam" id="PF00015">
    <property type="entry name" value="MCPsignal"/>
    <property type="match status" value="1"/>
</dbReference>
<comment type="similarity">
    <text evidence="7">Belongs to the methyl-accepting chemotaxis (MCP) protein family.</text>
</comment>
<dbReference type="SMART" id="SM00304">
    <property type="entry name" value="HAMP"/>
    <property type="match status" value="1"/>
</dbReference>
<evidence type="ECO:0000256" key="3">
    <source>
        <dbReference type="ARBA" id="ARBA00022519"/>
    </source>
</evidence>
<sequence>MLIQWKPVYETGVDFVDDDHRKLAGMVNGLAEALAAGKLAEIPDTMVELGRYFEQHCAREEAAMRKIGFAGLAEHSEEHRKVKEHIARLAERVRLDTSGPVVESAVEFLGRWFFDHVVGQDLQLKDAYQAAGLATGRGNLSLVERADAFLARFKVRTRIVAAALIPTTLAICVTVSLIHEKYGVVKEMEKVETLASHATRVGDLVHELQRERGMTALMLGGDAAARTELSGQREKSDRQRVLVTGAAVGGSLAGLADIDRLRRAVGDNSLKTAEIIDGYSAAITNLLDGLGDIAQGLDSARVTNLLTAYLSLAHGKERAGQERAVGAAGFSDTFPEWRYKRFVQRAAQEDAYFSTYLTFVDPARQRSFKETLGGQAMAEFEGLRNAAKLDLPSGSVSPEKWFSAATKRLEVLKSLENEAASDLLATATETGASAKRALTVISVVMGILLILAMLLTAIIVRSVVGPFLALADTIRRIGDGEKDILVQGTGRRDEIGEMARTIMVFRSALLANDSMQAEQSLERAFGETRIRRREELTRSFDAKVSQFVGVLASSSTELVATAHEMTRVAGDTTDRSTTVAAASEQTSANIQTVASAVEELAASVGEITRQVGHSASMSADAVHEAERTDVIVAGLSEAADRIGQVVQLINNIASQTNLLALNATIEAARAGEAGKGFTVVAHEVKQLAQQTVTATTEIGGQIKAIQDATNAAVDAIRHISGTIRDINGISTAIASAVEQQSAATSEISRNVQQAARGGEDVNNNIIDVSQGATQTGAAATQVLQAAGDVSNRSEMIRAEVEGFLSEIRAA</sequence>
<evidence type="ECO:0000313" key="14">
    <source>
        <dbReference type="Proteomes" id="UP000011744"/>
    </source>
</evidence>
<proteinExistence type="inferred from homology"/>
<dbReference type="Gene3D" id="6.10.340.10">
    <property type="match status" value="1"/>
</dbReference>
<evidence type="ECO:0000259" key="12">
    <source>
        <dbReference type="PROSITE" id="PS50885"/>
    </source>
</evidence>
<dbReference type="PROSITE" id="PS50885">
    <property type="entry name" value="HAMP"/>
    <property type="match status" value="1"/>
</dbReference>
<evidence type="ECO:0000256" key="4">
    <source>
        <dbReference type="ARBA" id="ARBA00022723"/>
    </source>
</evidence>
<dbReference type="GO" id="GO:0005886">
    <property type="term" value="C:plasma membrane"/>
    <property type="evidence" value="ECO:0007669"/>
    <property type="project" value="UniProtKB-SubCell"/>
</dbReference>
<dbReference type="PANTHER" id="PTHR32089:SF112">
    <property type="entry name" value="LYSOZYME-LIKE PROTEIN-RELATED"/>
    <property type="match status" value="1"/>
</dbReference>
<dbReference type="Gene3D" id="1.20.120.50">
    <property type="entry name" value="Hemerythrin-like"/>
    <property type="match status" value="1"/>
</dbReference>
<evidence type="ECO:0000256" key="7">
    <source>
        <dbReference type="ARBA" id="ARBA00029447"/>
    </source>
</evidence>
<accession>M3A7T1</accession>
<dbReference type="GO" id="GO:0007165">
    <property type="term" value="P:signal transduction"/>
    <property type="evidence" value="ECO:0007669"/>
    <property type="project" value="UniProtKB-KW"/>
</dbReference>
<evidence type="ECO:0000256" key="8">
    <source>
        <dbReference type="PROSITE-ProRule" id="PRU00284"/>
    </source>
</evidence>
<keyword evidence="9" id="KW-0812">Transmembrane</keyword>
<feature type="transmembrane region" description="Helical" evidence="9">
    <location>
        <begin position="159"/>
        <end position="178"/>
    </location>
</feature>
<reference evidence="13 14" key="1">
    <citation type="journal article" date="2014" name="Genome Announc.">
        <title>Draft Genome Sequence of Magnetospirillum sp. Strain SO-1, a Freshwater Magnetotactic Bacterium Isolated from the Ol'khovka River, Russia.</title>
        <authorList>
            <person name="Grouzdev D.S."/>
            <person name="Dziuba M.V."/>
            <person name="Sukhacheva M.S."/>
            <person name="Mardanov A.V."/>
            <person name="Beletskiy A.V."/>
            <person name="Kuznetsov B.B."/>
            <person name="Skryabin K.G."/>
        </authorList>
    </citation>
    <scope>NUCLEOTIDE SEQUENCE [LARGE SCALE GENOMIC DNA]</scope>
    <source>
        <strain evidence="13 14">SO-1</strain>
    </source>
</reference>
<dbReference type="PROSITE" id="PS50192">
    <property type="entry name" value="T_SNARE"/>
    <property type="match status" value="1"/>
</dbReference>
<keyword evidence="6 8" id="KW-0807">Transducer</keyword>
<feature type="domain" description="HAMP" evidence="12">
    <location>
        <begin position="461"/>
        <end position="514"/>
    </location>
</feature>
<dbReference type="CDD" id="cd12107">
    <property type="entry name" value="Hemerythrin"/>
    <property type="match status" value="1"/>
</dbReference>
<dbReference type="SUPFAM" id="SSF47188">
    <property type="entry name" value="Hemerythrin-like"/>
    <property type="match status" value="1"/>
</dbReference>